<dbReference type="InterPro" id="IPR027417">
    <property type="entry name" value="P-loop_NTPase"/>
</dbReference>
<proteinExistence type="predicted"/>
<comment type="caution">
    <text evidence="1">The sequence shown here is derived from an EMBL/GenBank/DDBJ whole genome shotgun (WGS) entry which is preliminary data.</text>
</comment>
<dbReference type="AlphaFoldDB" id="A0A5J4SKH1"/>
<sequence length="517" mass="60324">MNAKEKSYQKWKRKCEDIQNMSVVDVTETKEEQLLRIERVRNDYAYFVEYYFPHYCTDEDTGKTIPCAKFHVAAAKKIRKERNLAAIFKWARGHAKSTHMDVMIPMWLKCQKVRELDVMVVVGKSEDNANKLLGDLQAELQFNKRYANDFGEQYNAGSWEEGNFVTKDKCAFFALGRGQSPRGIKYRSKRPDYIVIDDLDDDELCENPRRVRKLTNWVREALYGTFGGKGGRFIMVGNLINKCSVLANMTKVKGFHVSQINILNDKGEPSWPEYWTPQRIEKMRTIMGYRGFEKEGMNNPINEGTVFCHAWIKYKELCRLQDYDMIVAYCDPSWKNSEKSDYKAVKVWGRPRKGLKNHSHTELHQLFAFVRQCSVSEMVRWMYDLNEKMPDGVYCNYYMEANFMQDLILDEFTTEGNLRGYQLPIIPDKEVKGDKYARIESISPLWERGFVFYNIKMMDDPDTVTGLEQTLAFEKGSNAHDDSPDADAGAIKKLQKSIREESFLFSFGERPKPTNIW</sequence>
<organism evidence="1">
    <name type="scientific">termite gut metagenome</name>
    <dbReference type="NCBI Taxonomy" id="433724"/>
    <lineage>
        <taxon>unclassified sequences</taxon>
        <taxon>metagenomes</taxon>
        <taxon>organismal metagenomes</taxon>
    </lineage>
</organism>
<accession>A0A5J4SKH1</accession>
<gene>
    <name evidence="1" type="ORF">EZS27_006078</name>
</gene>
<protein>
    <recommendedName>
        <fullName evidence="2">Terminase large subunit gp17-like C-terminal domain-containing protein</fullName>
    </recommendedName>
</protein>
<dbReference type="EMBL" id="SNRY01000131">
    <property type="protein sequence ID" value="KAA6346428.1"/>
    <property type="molecule type" value="Genomic_DNA"/>
</dbReference>
<dbReference type="Gene3D" id="3.40.50.300">
    <property type="entry name" value="P-loop containing nucleotide triphosphate hydrolases"/>
    <property type="match status" value="1"/>
</dbReference>
<evidence type="ECO:0000313" key="1">
    <source>
        <dbReference type="EMBL" id="KAA6346428.1"/>
    </source>
</evidence>
<name>A0A5J4SKH1_9ZZZZ</name>
<evidence type="ECO:0008006" key="2">
    <source>
        <dbReference type="Google" id="ProtNLM"/>
    </source>
</evidence>
<reference evidence="1" key="1">
    <citation type="submission" date="2019-03" db="EMBL/GenBank/DDBJ databases">
        <title>Single cell metagenomics reveals metabolic interactions within the superorganism composed of flagellate Streblomastix strix and complex community of Bacteroidetes bacteria on its surface.</title>
        <authorList>
            <person name="Treitli S.C."/>
            <person name="Kolisko M."/>
            <person name="Husnik F."/>
            <person name="Keeling P."/>
            <person name="Hampl V."/>
        </authorList>
    </citation>
    <scope>NUCLEOTIDE SEQUENCE</scope>
    <source>
        <strain evidence="1">STM</strain>
    </source>
</reference>